<feature type="region of interest" description="Disordered" evidence="18">
    <location>
        <begin position="2380"/>
        <end position="2416"/>
    </location>
</feature>
<dbReference type="CDD" id="cd15507">
    <property type="entry name" value="PHD2_KMT2A_like"/>
    <property type="match status" value="1"/>
</dbReference>
<feature type="compositionally biased region" description="Polar residues" evidence="18">
    <location>
        <begin position="1200"/>
        <end position="1217"/>
    </location>
</feature>
<keyword evidence="11" id="KW-0103">Bromodomain</keyword>
<feature type="compositionally biased region" description="Polar residues" evidence="18">
    <location>
        <begin position="158"/>
        <end position="182"/>
    </location>
</feature>
<feature type="domain" description="PHD-type" evidence="19">
    <location>
        <begin position="1520"/>
        <end position="1571"/>
    </location>
</feature>
<dbReference type="FunFam" id="3.30.40.10:FF:000394">
    <property type="entry name" value="Histone-lysine N-methyltransferase"/>
    <property type="match status" value="1"/>
</dbReference>
<dbReference type="InterPro" id="IPR003888">
    <property type="entry name" value="FYrich_N"/>
</dbReference>
<sequence length="3087" mass="338151">MAAAASALPTASGSVRGRFPGRPWVGRSGQRADRVRVAFACEGAPEGPDPAQLHILGLHQNMQRLAGACGRDGGDSDSTEEEFKGFNSDDAGRSVRVALRSKKGTNPSPVRALPAAFSPPKQGNPAVPIISPLKQGSPMMSICSPTWQGSPDVPVGSPNKQGSSMVSIASPPTKQGSSVMSIASPTKQGSSVVSIPKHIFIPDKVIRVHLTPLDPTLYGLDKSLFCRVLGEKDISKKTSFPLSYSSATPVKEQSCHNGLSSPPRRQSCPSIPPKSKKRCSGSNKRASATVCQSKTSSMDFLPRVQQLELVSPADVGSSDADPPLKVFPLRKTKTREVKISLQDIAKTSLVEKDPSPILPSTNDLLKATMKSRKAKASDLGSVVEADILVKPNPFLPSFNKGKRVGQVPKIKWKLRAGYRQVSELETGSLEEKPDSKEVLTHMNEEASDPKPPSVQELPGLQLEGKVDSKENLVGDVKESLHPGVVSSKWRKKNGKKLWKKGKNSENEYLKEESCAVSVVTPEEAGTQTEDHPEEACQQAEDHRQEACLLSEDHCDKGRQLTESQQFTEYHRKEGGKLTGDHRKEGRPFTEEALEGGEPAEDHNEESRPFIEVIRKEVGAPTEDHSEENRQSTEEHCMVAHQLTEDYSVQSHNLTEDLSMEVGMGTDHNVHPAPDDKVCRLSGSLLFAGEATESDLLVDPESKESTVNLSMANESDALPDSATAALHRTSRFIGKKKKAQLARSPKGTQEAAQRLLANVEESLRRTEPQEQSSKKIGTRSSAIFKSISELVSPVTRVRSSRVIKTPRRFLDEQASQPAPGPQGKPAALTDNLESGEKNRSGTEQGAVSDALPSVADPCFSLFNEDEHFSLLPPFSPRTESTRTTSTRSSAASSPLQHLPPTDAENKKKTILRAPTFCWNSSSSASEFQPGSRSDKPLFRVASPGTPEELLPPASPASPPPSPVPSQSTPKTESVKRSTLLRAPQFTPSEAHLKIYQSVSLQDSRAQTHSEVPTHAQKLDPILGTASVHKLPMSPTKPNEQPGSRRANHLALPLFVDPSEKVDDHFDSDTALAMADSIPDLLGESEMLREPMGILGYGSESPTDTLLQDDADVPLPPDAIKLEPMDTPGVVCKVAIRRRSTSPTESLTQEASSPATNGPRLSGTDRKVIQLLEKAKQQLIKIDKQKNVDLDATFDSYMDCSPNDSTKTTSPVGQGQDSPLQGPRIKHVCRHPAVALGQPRAMIPEDIPRLSALPLREREATVSSIPPLEESSSASETESSTVKTNLVTSHVKHFPRKAISKGKLRMTRCGECKGCLVTTDCGKCVNCLDKTKFGGPNTKKQCCVNRKCDLIEARRQERLQKKGKKAARAPALLRDSPLESDDTYTEGPEAPEPVQENQSLQRKSSRRCVRQRPCYDLFPDSEDSDFEPSPSATRRKARRESDSVPQEPEEPSKPRKPLLQPMILRARGGPELESSVPGGSSKPKPVDGPHRLRVDFKEDCDLQNVWMMGGLSVLTSFPVKQPLLCLLCASRGRHEFLHCQVCCEPFHTFCLGENERPLPEHERSWCCRRCKFCNVCGRKGKTKKPLLQCELCQTSYHVNCLGPNYPLKPPSSSEGWVCSTCIRCKSCGTSVEGDAKPPEGSSLCAECSVLYEKGNFCPICIRCYEESDFESQMIQCVKCEKWVHARCEGLSDEGYEFLSNLPESVVYTCSPCLDGGGAKWREAMLSEMAAGLHEVLQGIITPEVAGSLLNCTQCSSDGKCPHSPCDLKTVVQLLEDGQYSSVCAFNDDVVWILHNKIKEENDDTDCDDTDKVKCLYIKLMEKCFGWFRVEESLFWDQNDKSFPRGILPNAVLPPSSDHTYAHWQHKHEELPPSTGAPPHPASFIKENAKDANRKSKCEEDNRQCALCLKYGDDEPKDAGRLLYIGQNEWTHINCAIWSAEVFEENDGSLKNVHVAVARARQLRCEYCSKIGATVGCCVSTCASNFHFMCARATRCSFQDDKKMFCQKHRNKTDGKIVPPDSFDVLRRVYVDFEGVTFRRKFLQGLEPENIHMMIGSMTVDCLGMLSDLSVSEGKIYPIGYQCSRLYWSTQDAQRRCWYKCRILEHRPGEGDDVFNGDEDPNENKTIVHSPISLPDTKCEDAAPLLLTPPADTDIYSPPPSLEPVTSAAAPRFFPGARMKTPNFSPSRRPLGGSRPLPSPGSQATSPLAHHILTVSNPESTPLCRSLRPTPTSRVARQSASRLSKDATSPLPSLPSCPLGPLSPPGKEILEQMECGLDDVEMGCEPRQCVGHPGGDWEGGSSSEDDAAKPYYELTRKVVSSESFSHLPSVTFTGHIQQLDGIHDGTDSEDGAQGPSGSVGNGMPPTSLPSDIIDFVLKSTRSRESKAAAEQTLQPVSSSHTATTSVTATSNGNQPATLSNGTDCVAYRASQGPPPLRDPPQLQRACLPQIPIPRSCVNSPAVNVTQADGKLLLINHKPSQMIVNIQSGGHHQPSAGLVALQQELPAHTLAVRAPAPRLIRAACKPPAPRLPLPVPVAAPNLNALYLQATASSPMTPGQTWTLRGPLLSVLPMLNLVQGNFTLGPPALMAPTLAGLPQTCVLQGVAMNNGLLSVTPVPPQPVPMAVPQVHPGLQAIQPAPPKVLPVPPVPAKRSTGAAGFRESPNKKSRTDMAAASTPARVNTSLQNNIMNCHGPRITSDAVALPLRSRQVRVKAPMVPDVLNLDSMKEEHLYNELHVDITVDVKLEGSQGDSQLASPCSEPSEGSLSDFDDFHEEKATPLPRRNEPHLRFEIISEDGFYVRCDSPEAAWKAVMEKVQEARGARRLRHLSFTPGVSGTRMLGIRHNAVLFLLEQLTGAEQCRGYKFLFHPQEVEEEDMPINPSGCARSEYYLRKCTFDMFNFLASQHRTLPEIVPCEEEEDEVLLKSTRRATSLDLPMAMRFRHLKKTSKEAVGVYRSSIHGRGLFCKRNIDVGEMVIEYSGNVIRSVLTDKREKYYDSKGIGCYMFRIDDFDVVDATMHGNAARFINHSCEPNCYSRVIHVEGQKHIVIFALRPIYRGEELTYDYKFPIEDASNKLNCNCGAKKCRRFLN</sequence>
<dbReference type="SMART" id="SM00317">
    <property type="entry name" value="SET"/>
    <property type="match status" value="1"/>
</dbReference>
<feature type="compositionally biased region" description="Low complexity" evidence="18">
    <location>
        <begin position="1261"/>
        <end position="1279"/>
    </location>
</feature>
<feature type="compositionally biased region" description="Acidic residues" evidence="18">
    <location>
        <begin position="2108"/>
        <end position="2118"/>
    </location>
</feature>
<dbReference type="InterPro" id="IPR047219">
    <property type="entry name" value="KMT2A_2B_SET"/>
</dbReference>
<evidence type="ECO:0000259" key="20">
    <source>
        <dbReference type="PROSITE" id="PS50280"/>
    </source>
</evidence>
<dbReference type="Pfam" id="PF00628">
    <property type="entry name" value="PHD"/>
    <property type="match status" value="1"/>
</dbReference>
<dbReference type="Pfam" id="PF02008">
    <property type="entry name" value="zf-CXXC"/>
    <property type="match status" value="1"/>
</dbReference>
<feature type="compositionally biased region" description="Polar residues" evidence="18">
    <location>
        <begin position="919"/>
        <end position="930"/>
    </location>
</feature>
<evidence type="ECO:0000256" key="10">
    <source>
        <dbReference type="ARBA" id="ARBA00023015"/>
    </source>
</evidence>
<dbReference type="SMART" id="SM00541">
    <property type="entry name" value="FYRN"/>
    <property type="match status" value="1"/>
</dbReference>
<dbReference type="Pfam" id="PF13771">
    <property type="entry name" value="zf-HC5HC2H"/>
    <property type="match status" value="1"/>
</dbReference>
<feature type="compositionally biased region" description="Polar residues" evidence="18">
    <location>
        <begin position="1139"/>
        <end position="1154"/>
    </location>
</feature>
<feature type="region of interest" description="Disordered" evidence="18">
    <location>
        <begin position="520"/>
        <end position="539"/>
    </location>
</feature>
<feature type="compositionally biased region" description="Basic and acidic residues" evidence="18">
    <location>
        <begin position="528"/>
        <end position="539"/>
    </location>
</feature>
<evidence type="ECO:0000256" key="7">
    <source>
        <dbReference type="ARBA" id="ARBA00022771"/>
    </source>
</evidence>
<keyword evidence="14" id="KW-0539">Nucleus</keyword>
<dbReference type="PROSITE" id="PS51542">
    <property type="entry name" value="FYRN"/>
    <property type="match status" value="1"/>
</dbReference>
<dbReference type="InterPro" id="IPR036427">
    <property type="entry name" value="Bromodomain-like_sf"/>
</dbReference>
<evidence type="ECO:0000259" key="21">
    <source>
        <dbReference type="PROSITE" id="PS50868"/>
    </source>
</evidence>
<dbReference type="InterPro" id="IPR019787">
    <property type="entry name" value="Znf_PHD-finger"/>
</dbReference>
<dbReference type="SUPFAM" id="SSF57903">
    <property type="entry name" value="FYVE/PHD zinc finger"/>
    <property type="match status" value="2"/>
</dbReference>
<accession>A0A8C5QR59</accession>
<feature type="compositionally biased region" description="Low complexity" evidence="18">
    <location>
        <begin position="2246"/>
        <end position="2255"/>
    </location>
</feature>
<feature type="region of interest" description="Disordered" evidence="18">
    <location>
        <begin position="157"/>
        <end position="182"/>
    </location>
</feature>
<feature type="region of interest" description="Disordered" evidence="18">
    <location>
        <begin position="2107"/>
        <end position="2133"/>
    </location>
</feature>
<dbReference type="PROSITE" id="PS51543">
    <property type="entry name" value="FYRC"/>
    <property type="match status" value="1"/>
</dbReference>
<feature type="compositionally biased region" description="Low complexity" evidence="18">
    <location>
        <begin position="875"/>
        <end position="893"/>
    </location>
</feature>
<dbReference type="GO" id="GO:0140945">
    <property type="term" value="F:histone H3K4 monomethyltransferase activity"/>
    <property type="evidence" value="ECO:0007669"/>
    <property type="project" value="UniProtKB-EC"/>
</dbReference>
<dbReference type="PROSITE" id="PS50016">
    <property type="entry name" value="ZF_PHD_2"/>
    <property type="match status" value="3"/>
</dbReference>
<keyword evidence="5" id="KW-0479">Metal-binding</keyword>
<dbReference type="EC" id="2.1.1.364" evidence="15"/>
<evidence type="ECO:0000256" key="15">
    <source>
        <dbReference type="ARBA" id="ARBA00023620"/>
    </source>
</evidence>
<feature type="region of interest" description="Disordered" evidence="18">
    <location>
        <begin position="868"/>
        <end position="907"/>
    </location>
</feature>
<keyword evidence="7 17" id="KW-0863">Zinc-finger</keyword>
<proteinExistence type="predicted"/>
<keyword evidence="2" id="KW-0489">Methyltransferase</keyword>
<dbReference type="FunFam" id="3.30.40.10:FF:000002">
    <property type="entry name" value="Histone-lysine N-methyltransferase"/>
    <property type="match status" value="1"/>
</dbReference>
<keyword evidence="13" id="KW-0804">Transcription</keyword>
<keyword evidence="8" id="KW-0862">Zinc</keyword>
<evidence type="ECO:0000256" key="8">
    <source>
        <dbReference type="ARBA" id="ARBA00022833"/>
    </source>
</evidence>
<feature type="region of interest" description="Disordered" evidence="18">
    <location>
        <begin position="1417"/>
        <end position="1488"/>
    </location>
</feature>
<feature type="region of interest" description="Disordered" evidence="18">
    <location>
        <begin position="252"/>
        <end position="286"/>
    </location>
</feature>
<keyword evidence="4" id="KW-0949">S-adenosyl-L-methionine</keyword>
<feature type="region of interest" description="Disordered" evidence="18">
    <location>
        <begin position="2337"/>
        <end position="2367"/>
    </location>
</feature>
<keyword evidence="9" id="KW-0156">Chromatin regulator</keyword>
<dbReference type="SUPFAM" id="SSF82199">
    <property type="entry name" value="SET domain"/>
    <property type="match status" value="1"/>
</dbReference>
<feature type="domain" description="Post-SET" evidence="21">
    <location>
        <begin position="3071"/>
        <end position="3087"/>
    </location>
</feature>
<dbReference type="GeneTree" id="ENSGT00940000161496"/>
<dbReference type="PROSITE" id="PS50280">
    <property type="entry name" value="SET"/>
    <property type="match status" value="1"/>
</dbReference>
<dbReference type="SMART" id="SM00542">
    <property type="entry name" value="FYRC"/>
    <property type="match status" value="1"/>
</dbReference>
<dbReference type="InterPro" id="IPR013083">
    <property type="entry name" value="Znf_RING/FYVE/PHD"/>
</dbReference>
<dbReference type="SUPFAM" id="SSF47370">
    <property type="entry name" value="Bromodomain"/>
    <property type="match status" value="1"/>
</dbReference>
<feature type="region of interest" description="Disordered" evidence="18">
    <location>
        <begin position="69"/>
        <end position="88"/>
    </location>
</feature>
<feature type="region of interest" description="Disordered" evidence="18">
    <location>
        <begin position="919"/>
        <end position="985"/>
    </location>
</feature>
<feature type="region of interest" description="Disordered" evidence="18">
    <location>
        <begin position="1259"/>
        <end position="1282"/>
    </location>
</feature>
<dbReference type="InterPro" id="IPR034732">
    <property type="entry name" value="EPHD"/>
</dbReference>
<dbReference type="Gene3D" id="2.170.270.10">
    <property type="entry name" value="SET domain"/>
    <property type="match status" value="1"/>
</dbReference>
<feature type="compositionally biased region" description="Low complexity" evidence="18">
    <location>
        <begin position="812"/>
        <end position="826"/>
    </location>
</feature>
<reference evidence="24" key="2">
    <citation type="submission" date="2025-09" db="UniProtKB">
        <authorList>
            <consortium name="Ensembl"/>
        </authorList>
    </citation>
    <scope>IDENTIFICATION</scope>
</reference>
<dbReference type="SMART" id="SM00508">
    <property type="entry name" value="PostSET"/>
    <property type="match status" value="2"/>
</dbReference>
<dbReference type="GO" id="GO:0032259">
    <property type="term" value="P:methylation"/>
    <property type="evidence" value="ECO:0007669"/>
    <property type="project" value="UniProtKB-KW"/>
</dbReference>
<dbReference type="OrthoDB" id="308383at2759"/>
<feature type="compositionally biased region" description="Polar residues" evidence="18">
    <location>
        <begin position="255"/>
        <end position="269"/>
    </location>
</feature>
<dbReference type="Ensembl" id="ENSLLET00000042841.1">
    <property type="protein sequence ID" value="ENSLLEP00000041189.1"/>
    <property type="gene ID" value="ENSLLEG00000026009.1"/>
</dbReference>
<feature type="compositionally biased region" description="Pro residues" evidence="18">
    <location>
        <begin position="2637"/>
        <end position="2646"/>
    </location>
</feature>
<dbReference type="InterPro" id="IPR002857">
    <property type="entry name" value="Znf_CXXC"/>
</dbReference>
<feature type="region of interest" description="Disordered" evidence="18">
    <location>
        <begin position="1138"/>
        <end position="1160"/>
    </location>
</feature>
<evidence type="ECO:0000256" key="6">
    <source>
        <dbReference type="ARBA" id="ARBA00022737"/>
    </source>
</evidence>
<evidence type="ECO:0000256" key="12">
    <source>
        <dbReference type="ARBA" id="ARBA00023125"/>
    </source>
</evidence>
<feature type="domain" description="CXXC-type" evidence="22">
    <location>
        <begin position="1300"/>
        <end position="1347"/>
    </location>
</feature>
<dbReference type="PROSITE" id="PS51058">
    <property type="entry name" value="ZF_CXXC"/>
    <property type="match status" value="1"/>
</dbReference>
<feature type="domain" description="PHD-type" evidence="19">
    <location>
        <begin position="1568"/>
        <end position="1622"/>
    </location>
</feature>
<dbReference type="PROSITE" id="PS50868">
    <property type="entry name" value="POST_SET"/>
    <property type="match status" value="1"/>
</dbReference>
<dbReference type="PANTHER" id="PTHR45838">
    <property type="entry name" value="HISTONE-LYSINE-N-METHYLTRANSFERASE 2 KMT2 FAMILY MEMBER"/>
    <property type="match status" value="1"/>
</dbReference>
<keyword evidence="25" id="KW-1185">Reference proteome</keyword>
<evidence type="ECO:0000256" key="17">
    <source>
        <dbReference type="PROSITE-ProRule" id="PRU00509"/>
    </source>
</evidence>
<dbReference type="GO" id="GO:0035097">
    <property type="term" value="C:histone methyltransferase complex"/>
    <property type="evidence" value="ECO:0007669"/>
    <property type="project" value="TreeGrafter"/>
</dbReference>
<dbReference type="InterPro" id="IPR001214">
    <property type="entry name" value="SET_dom"/>
</dbReference>
<gene>
    <name evidence="24" type="primary">KMT2B</name>
</gene>
<feature type="region of interest" description="Disordered" evidence="18">
    <location>
        <begin position="1357"/>
        <end position="1403"/>
    </location>
</feature>
<protein>
    <recommendedName>
        <fullName evidence="15">[histone H3]-lysine(4) N-methyltransferase</fullName>
        <ecNumber evidence="15">2.1.1.364</ecNumber>
    </recommendedName>
</protein>
<keyword evidence="3" id="KW-0808">Transferase</keyword>
<dbReference type="GO" id="GO:0003677">
    <property type="term" value="F:DNA binding"/>
    <property type="evidence" value="ECO:0007669"/>
    <property type="project" value="UniProtKB-KW"/>
</dbReference>
<dbReference type="InterPro" id="IPR046341">
    <property type="entry name" value="SET_dom_sf"/>
</dbReference>
<comment type="subcellular location">
    <subcellularLocation>
        <location evidence="1">Nucleus</location>
    </subcellularLocation>
</comment>
<dbReference type="Pfam" id="PF00856">
    <property type="entry name" value="SET"/>
    <property type="match status" value="1"/>
</dbReference>
<dbReference type="Gene3D" id="1.20.920.10">
    <property type="entry name" value="Bromodomain-like"/>
    <property type="match status" value="1"/>
</dbReference>
<dbReference type="Gene3D" id="3.30.40.10">
    <property type="entry name" value="Zinc/RING finger domain, C3HC4 (zinc finger)"/>
    <property type="match status" value="3"/>
</dbReference>
<evidence type="ECO:0000256" key="11">
    <source>
        <dbReference type="ARBA" id="ARBA00023117"/>
    </source>
</evidence>
<dbReference type="InterPro" id="IPR011011">
    <property type="entry name" value="Znf_FYVE_PHD"/>
</dbReference>
<dbReference type="InterPro" id="IPR003616">
    <property type="entry name" value="Post-SET_dom"/>
</dbReference>
<dbReference type="FunFam" id="2.170.270.10:FF:000004">
    <property type="entry name" value="Histone-lysine N-methyltransferase"/>
    <property type="match status" value="1"/>
</dbReference>
<organism evidence="24 25">
    <name type="scientific">Leptobrachium leishanense</name>
    <name type="common">Leishan spiny toad</name>
    <dbReference type="NCBI Taxonomy" id="445787"/>
    <lineage>
        <taxon>Eukaryota</taxon>
        <taxon>Metazoa</taxon>
        <taxon>Chordata</taxon>
        <taxon>Craniata</taxon>
        <taxon>Vertebrata</taxon>
        <taxon>Euteleostomi</taxon>
        <taxon>Amphibia</taxon>
        <taxon>Batrachia</taxon>
        <taxon>Anura</taxon>
        <taxon>Pelobatoidea</taxon>
        <taxon>Megophryidae</taxon>
        <taxon>Leptobrachium</taxon>
    </lineage>
</organism>
<feature type="compositionally biased region" description="Low complexity" evidence="18">
    <location>
        <begin position="2393"/>
        <end position="2407"/>
    </location>
</feature>
<evidence type="ECO:0000313" key="24">
    <source>
        <dbReference type="Ensembl" id="ENSLLEP00000041189.1"/>
    </source>
</evidence>
<evidence type="ECO:0000256" key="13">
    <source>
        <dbReference type="ARBA" id="ARBA00023163"/>
    </source>
</evidence>
<feature type="domain" description="PHD-type" evidence="23">
    <location>
        <begin position="1899"/>
        <end position="2007"/>
    </location>
</feature>
<evidence type="ECO:0000256" key="4">
    <source>
        <dbReference type="ARBA" id="ARBA00022691"/>
    </source>
</evidence>
<evidence type="ECO:0000256" key="16">
    <source>
        <dbReference type="ARBA" id="ARBA00049353"/>
    </source>
</evidence>
<feature type="compositionally biased region" description="Polar residues" evidence="18">
    <location>
        <begin position="2226"/>
        <end position="2239"/>
    </location>
</feature>
<dbReference type="Proteomes" id="UP000694569">
    <property type="component" value="Unplaced"/>
</dbReference>
<feature type="region of interest" description="Disordered" evidence="18">
    <location>
        <begin position="2146"/>
        <end position="2255"/>
    </location>
</feature>
<comment type="catalytic activity">
    <reaction evidence="16">
        <text>L-lysyl(4)-[histone H3] + S-adenosyl-L-methionine = N(6)-methyl-L-lysyl(4)-[histone H3] + S-adenosyl-L-homocysteine + H(+)</text>
        <dbReference type="Rhea" id="RHEA:60264"/>
        <dbReference type="Rhea" id="RHEA-COMP:15543"/>
        <dbReference type="Rhea" id="RHEA-COMP:15547"/>
        <dbReference type="ChEBI" id="CHEBI:15378"/>
        <dbReference type="ChEBI" id="CHEBI:29969"/>
        <dbReference type="ChEBI" id="CHEBI:57856"/>
        <dbReference type="ChEBI" id="CHEBI:59789"/>
        <dbReference type="ChEBI" id="CHEBI:61929"/>
        <dbReference type="EC" id="2.1.1.364"/>
    </reaction>
    <physiologicalReaction direction="left-to-right" evidence="16">
        <dbReference type="Rhea" id="RHEA:60265"/>
    </physiologicalReaction>
</comment>
<dbReference type="Pfam" id="PF05964">
    <property type="entry name" value="FYRN"/>
    <property type="match status" value="1"/>
</dbReference>
<evidence type="ECO:0000256" key="5">
    <source>
        <dbReference type="ARBA" id="ARBA00022723"/>
    </source>
</evidence>
<dbReference type="InterPro" id="IPR001965">
    <property type="entry name" value="Znf_PHD"/>
</dbReference>
<dbReference type="PROSITE" id="PS51805">
    <property type="entry name" value="EPHD"/>
    <property type="match status" value="1"/>
</dbReference>
<dbReference type="GO" id="GO:0008270">
    <property type="term" value="F:zinc ion binding"/>
    <property type="evidence" value="ECO:0007669"/>
    <property type="project" value="UniProtKB-KW"/>
</dbReference>
<feature type="domain" description="SET" evidence="20">
    <location>
        <begin position="2947"/>
        <end position="3063"/>
    </location>
</feature>
<keyword evidence="12" id="KW-0238">DNA-binding</keyword>
<feature type="domain" description="PHD-type" evidence="19">
    <location>
        <begin position="1652"/>
        <end position="1713"/>
    </location>
</feature>
<evidence type="ECO:0000256" key="3">
    <source>
        <dbReference type="ARBA" id="ARBA00022679"/>
    </source>
</evidence>
<feature type="compositionally biased region" description="Basic and acidic residues" evidence="18">
    <location>
        <begin position="568"/>
        <end position="589"/>
    </location>
</feature>
<feature type="region of interest" description="Disordered" evidence="18">
    <location>
        <begin position="1199"/>
        <end position="1221"/>
    </location>
</feature>
<name>A0A8C5QR59_9ANUR</name>
<evidence type="ECO:0000256" key="18">
    <source>
        <dbReference type="SAM" id="MobiDB-lite"/>
    </source>
</evidence>
<dbReference type="PANTHER" id="PTHR45838:SF3">
    <property type="entry name" value="HISTONE-LYSINE N-METHYLTRANSFERASE 2B"/>
    <property type="match status" value="1"/>
</dbReference>
<feature type="compositionally biased region" description="Low complexity" evidence="18">
    <location>
        <begin position="1"/>
        <end position="14"/>
    </location>
</feature>
<keyword evidence="6" id="KW-0677">Repeat</keyword>
<dbReference type="SMART" id="SM00249">
    <property type="entry name" value="PHD"/>
    <property type="match status" value="4"/>
</dbReference>
<reference evidence="24" key="1">
    <citation type="submission" date="2025-08" db="UniProtKB">
        <authorList>
            <consortium name="Ensembl"/>
        </authorList>
    </citation>
    <scope>IDENTIFICATION</scope>
</reference>
<feature type="region of interest" description="Disordered" evidence="18">
    <location>
        <begin position="1"/>
        <end position="30"/>
    </location>
</feature>
<dbReference type="GO" id="GO:0045893">
    <property type="term" value="P:positive regulation of DNA-templated transcription"/>
    <property type="evidence" value="ECO:0007669"/>
    <property type="project" value="TreeGrafter"/>
</dbReference>
<evidence type="ECO:0000256" key="1">
    <source>
        <dbReference type="ARBA" id="ARBA00004123"/>
    </source>
</evidence>
<feature type="compositionally biased region" description="Pro residues" evidence="18">
    <location>
        <begin position="951"/>
        <end position="962"/>
    </location>
</feature>
<dbReference type="InterPro" id="IPR003889">
    <property type="entry name" value="FYrich_C"/>
</dbReference>
<evidence type="ECO:0000256" key="9">
    <source>
        <dbReference type="ARBA" id="ARBA00022853"/>
    </source>
</evidence>
<evidence type="ECO:0000313" key="25">
    <source>
        <dbReference type="Proteomes" id="UP000694569"/>
    </source>
</evidence>
<keyword evidence="10" id="KW-0805">Transcription regulation</keyword>
<feature type="region of interest" description="Disordered" evidence="18">
    <location>
        <begin position="802"/>
        <end position="849"/>
    </location>
</feature>
<feature type="compositionally biased region" description="Low complexity" evidence="18">
    <location>
        <begin position="2182"/>
        <end position="2199"/>
    </location>
</feature>
<evidence type="ECO:0000259" key="22">
    <source>
        <dbReference type="PROSITE" id="PS51058"/>
    </source>
</evidence>
<feature type="compositionally biased region" description="Low complexity" evidence="18">
    <location>
        <begin position="1472"/>
        <end position="1481"/>
    </location>
</feature>
<feature type="region of interest" description="Disordered" evidence="18">
    <location>
        <begin position="2746"/>
        <end position="2767"/>
    </location>
</feature>
<feature type="region of interest" description="Disordered" evidence="18">
    <location>
        <begin position="2637"/>
        <end position="2674"/>
    </location>
</feature>
<feature type="region of interest" description="Disordered" evidence="18">
    <location>
        <begin position="1092"/>
        <end position="1122"/>
    </location>
</feature>
<evidence type="ECO:0000256" key="14">
    <source>
        <dbReference type="ARBA" id="ARBA00023242"/>
    </source>
</evidence>
<evidence type="ECO:0000259" key="19">
    <source>
        <dbReference type="PROSITE" id="PS50016"/>
    </source>
</evidence>
<dbReference type="CDD" id="cd19170">
    <property type="entry name" value="SET_KMT2A_2B"/>
    <property type="match status" value="1"/>
</dbReference>
<evidence type="ECO:0000256" key="2">
    <source>
        <dbReference type="ARBA" id="ARBA00022603"/>
    </source>
</evidence>
<dbReference type="Gene3D" id="3.30.160.360">
    <property type="match status" value="2"/>
</dbReference>
<evidence type="ECO:0000259" key="23">
    <source>
        <dbReference type="PROSITE" id="PS51805"/>
    </source>
</evidence>
<feature type="region of interest" description="Disordered" evidence="18">
    <location>
        <begin position="565"/>
        <end position="607"/>
    </location>
</feature>
<dbReference type="Pfam" id="PF05965">
    <property type="entry name" value="FYRC"/>
    <property type="match status" value="1"/>
</dbReference>